<organism evidence="1 2">
    <name type="scientific">Protopolystoma xenopodis</name>
    <dbReference type="NCBI Taxonomy" id="117903"/>
    <lineage>
        <taxon>Eukaryota</taxon>
        <taxon>Metazoa</taxon>
        <taxon>Spiralia</taxon>
        <taxon>Lophotrochozoa</taxon>
        <taxon>Platyhelminthes</taxon>
        <taxon>Monogenea</taxon>
        <taxon>Polyopisthocotylea</taxon>
        <taxon>Polystomatidea</taxon>
        <taxon>Polystomatidae</taxon>
        <taxon>Protopolystoma</taxon>
    </lineage>
</organism>
<sequence length="78" mass="8827">MRRPSWPEQDMVPPHELHIYQAFLSTPATTIRRGTTSYLAKAVLDRLLQGDLNLAGVNRQSCSVISLGIMCIHDDYQE</sequence>
<evidence type="ECO:0000313" key="2">
    <source>
        <dbReference type="Proteomes" id="UP000784294"/>
    </source>
</evidence>
<comment type="caution">
    <text evidence="1">The sequence shown here is derived from an EMBL/GenBank/DDBJ whole genome shotgun (WGS) entry which is preliminary data.</text>
</comment>
<dbReference type="AlphaFoldDB" id="A0A448WQ06"/>
<reference evidence="1" key="1">
    <citation type="submission" date="2018-11" db="EMBL/GenBank/DDBJ databases">
        <authorList>
            <consortium name="Pathogen Informatics"/>
        </authorList>
    </citation>
    <scope>NUCLEOTIDE SEQUENCE</scope>
</reference>
<accession>A0A448WQ06</accession>
<dbReference type="Proteomes" id="UP000784294">
    <property type="component" value="Unassembled WGS sequence"/>
</dbReference>
<gene>
    <name evidence="1" type="ORF">PXEA_LOCUS10714</name>
</gene>
<dbReference type="EMBL" id="CAAALY010031883">
    <property type="protein sequence ID" value="VEL17274.1"/>
    <property type="molecule type" value="Genomic_DNA"/>
</dbReference>
<protein>
    <submittedName>
        <fullName evidence="1">Uncharacterized protein</fullName>
    </submittedName>
</protein>
<evidence type="ECO:0000313" key="1">
    <source>
        <dbReference type="EMBL" id="VEL17274.1"/>
    </source>
</evidence>
<proteinExistence type="predicted"/>
<keyword evidence="2" id="KW-1185">Reference proteome</keyword>
<name>A0A448WQ06_9PLAT</name>
<dbReference type="OrthoDB" id="5971574at2759"/>